<sequence>MKKIVEFIKFSFLGFFGVFIGFCVLFTLTNFFGIWYIFSSLAGEIANYFISFYVHKFWTFQDKERERTKRELAWYFLVIVSYFLVNTSLMYLLTDIIRIQYLWSKLILIPILSLPNYWATKKVFKP</sequence>
<dbReference type="PANTHER" id="PTHR38459:SF1">
    <property type="entry name" value="PROPHAGE BACTOPRENOL-LINKED GLUCOSE TRANSLOCASE HOMOLOG"/>
    <property type="match status" value="1"/>
</dbReference>
<dbReference type="Pfam" id="PF04138">
    <property type="entry name" value="GtrA_DPMS_TM"/>
    <property type="match status" value="1"/>
</dbReference>
<evidence type="ECO:0000256" key="1">
    <source>
        <dbReference type="ARBA" id="ARBA00004141"/>
    </source>
</evidence>
<dbReference type="GO" id="GO:0005886">
    <property type="term" value="C:plasma membrane"/>
    <property type="evidence" value="ECO:0007669"/>
    <property type="project" value="TreeGrafter"/>
</dbReference>
<proteinExistence type="inferred from homology"/>
<comment type="caution">
    <text evidence="8">The sequence shown here is derived from an EMBL/GenBank/DDBJ whole genome shotgun (WGS) entry which is preliminary data.</text>
</comment>
<feature type="transmembrane region" description="Helical" evidence="6">
    <location>
        <begin position="7"/>
        <end position="28"/>
    </location>
</feature>
<dbReference type="InterPro" id="IPR007267">
    <property type="entry name" value="GtrA_DPMS_TM"/>
</dbReference>
<feature type="domain" description="GtrA/DPMS transmembrane" evidence="7">
    <location>
        <begin position="9"/>
        <end position="123"/>
    </location>
</feature>
<dbReference type="AlphaFoldDB" id="A0A2H0CGS3"/>
<name>A0A2H0CGS3_9BACT</name>
<dbReference type="Proteomes" id="UP000229176">
    <property type="component" value="Unassembled WGS sequence"/>
</dbReference>
<evidence type="ECO:0000259" key="7">
    <source>
        <dbReference type="Pfam" id="PF04138"/>
    </source>
</evidence>
<comment type="subcellular location">
    <subcellularLocation>
        <location evidence="1">Membrane</location>
        <topology evidence="1">Multi-pass membrane protein</topology>
    </subcellularLocation>
</comment>
<dbReference type="InterPro" id="IPR051401">
    <property type="entry name" value="GtrA_CellWall_Glycosyl"/>
</dbReference>
<accession>A0A2H0CGS3</accession>
<keyword evidence="5 6" id="KW-0472">Membrane</keyword>
<gene>
    <name evidence="8" type="ORF">COW91_01180</name>
</gene>
<protein>
    <recommendedName>
        <fullName evidence="7">GtrA/DPMS transmembrane domain-containing protein</fullName>
    </recommendedName>
</protein>
<dbReference type="EMBL" id="PCTI01000013">
    <property type="protein sequence ID" value="PIP69104.1"/>
    <property type="molecule type" value="Genomic_DNA"/>
</dbReference>
<evidence type="ECO:0000256" key="6">
    <source>
        <dbReference type="SAM" id="Phobius"/>
    </source>
</evidence>
<feature type="transmembrane region" description="Helical" evidence="6">
    <location>
        <begin position="34"/>
        <end position="54"/>
    </location>
</feature>
<evidence type="ECO:0000256" key="5">
    <source>
        <dbReference type="ARBA" id="ARBA00023136"/>
    </source>
</evidence>
<comment type="similarity">
    <text evidence="2">Belongs to the GtrA family.</text>
</comment>
<keyword evidence="4 6" id="KW-1133">Transmembrane helix</keyword>
<dbReference type="GO" id="GO:0000271">
    <property type="term" value="P:polysaccharide biosynthetic process"/>
    <property type="evidence" value="ECO:0007669"/>
    <property type="project" value="InterPro"/>
</dbReference>
<evidence type="ECO:0000256" key="3">
    <source>
        <dbReference type="ARBA" id="ARBA00022692"/>
    </source>
</evidence>
<dbReference type="PANTHER" id="PTHR38459">
    <property type="entry name" value="PROPHAGE BACTOPRENOL-LINKED GLUCOSE TRANSLOCASE HOMOLOG"/>
    <property type="match status" value="1"/>
</dbReference>
<feature type="transmembrane region" description="Helical" evidence="6">
    <location>
        <begin position="99"/>
        <end position="119"/>
    </location>
</feature>
<evidence type="ECO:0000313" key="8">
    <source>
        <dbReference type="EMBL" id="PIP69104.1"/>
    </source>
</evidence>
<evidence type="ECO:0000256" key="2">
    <source>
        <dbReference type="ARBA" id="ARBA00009399"/>
    </source>
</evidence>
<keyword evidence="3 6" id="KW-0812">Transmembrane</keyword>
<evidence type="ECO:0000313" key="9">
    <source>
        <dbReference type="Proteomes" id="UP000229176"/>
    </source>
</evidence>
<feature type="transmembrane region" description="Helical" evidence="6">
    <location>
        <begin position="74"/>
        <end position="93"/>
    </location>
</feature>
<reference evidence="8 9" key="1">
    <citation type="submission" date="2017-09" db="EMBL/GenBank/DDBJ databases">
        <title>Depth-based differentiation of microbial function through sediment-hosted aquifers and enrichment of novel symbionts in the deep terrestrial subsurface.</title>
        <authorList>
            <person name="Probst A.J."/>
            <person name="Ladd B."/>
            <person name="Jarett J.K."/>
            <person name="Geller-Mcgrath D.E."/>
            <person name="Sieber C.M."/>
            <person name="Emerson J.B."/>
            <person name="Anantharaman K."/>
            <person name="Thomas B.C."/>
            <person name="Malmstrom R."/>
            <person name="Stieglmeier M."/>
            <person name="Klingl A."/>
            <person name="Woyke T."/>
            <person name="Ryan C.M."/>
            <person name="Banfield J.F."/>
        </authorList>
    </citation>
    <scope>NUCLEOTIDE SEQUENCE [LARGE SCALE GENOMIC DNA]</scope>
    <source>
        <strain evidence="8">CG22_combo_CG10-13_8_21_14_all_32_8</strain>
    </source>
</reference>
<organism evidence="8 9">
    <name type="scientific">Candidatus Nomurabacteria bacterium CG22_combo_CG10-13_8_21_14_all_32_8</name>
    <dbReference type="NCBI Taxonomy" id="1974732"/>
    <lineage>
        <taxon>Bacteria</taxon>
        <taxon>Candidatus Nomuraibacteriota</taxon>
    </lineage>
</organism>
<evidence type="ECO:0000256" key="4">
    <source>
        <dbReference type="ARBA" id="ARBA00022989"/>
    </source>
</evidence>